<dbReference type="PROSITE" id="PS50990">
    <property type="entry name" value="PEPTIDASE_C39"/>
    <property type="match status" value="1"/>
</dbReference>
<organism evidence="2">
    <name type="scientific">uncultured Sulfurovum sp</name>
    <dbReference type="NCBI Taxonomy" id="269237"/>
    <lineage>
        <taxon>Bacteria</taxon>
        <taxon>Pseudomonadati</taxon>
        <taxon>Campylobacterota</taxon>
        <taxon>Epsilonproteobacteria</taxon>
        <taxon>Campylobacterales</taxon>
        <taxon>Sulfurovaceae</taxon>
        <taxon>Sulfurovum</taxon>
        <taxon>environmental samples</taxon>
    </lineage>
</organism>
<dbReference type="Pfam" id="PF03412">
    <property type="entry name" value="Peptidase_C39"/>
    <property type="match status" value="1"/>
</dbReference>
<sequence>MFFIKSFFIIIITISTIFATENINYPKQFQGIIQQQNDYSCGTATVAKLIQGLYRTKITEKEVVDIILKDKNETIVKEIKEKGYSLLNLQNGSTSLGYKAMWRKIAPQHLPMIKQPVVILIGLKSEFPHFVVLKGVRDGEAYLADPIRGNVRVNYEKLIEEGISKKYPSWYVMGTQTPSENWRKNSILALSKDKDVRYKRHITDAQANIRNMLSLSKKEQLSFSIDYTRDISKSNLQGLELKEVRDNYKFGATYGITDNSEIGASFDTSKSTISNNFSSQKIKTDWSQGYNLGFTYRDKFDNSNTMGAIYGLNGSYLKDYELFNSSLSATVYKNIDGVSLIGGGAINKSFSNDTAIESELEDYSIGLNLGIIKPFANRYSASLIGSYQFDVGKQENSSDIYTLRSSLSWIYDKHIQVQPNLGMSFNDDYSQPNYSFGINLLYLGGW</sequence>
<reference evidence="2" key="1">
    <citation type="submission" date="2020-01" db="EMBL/GenBank/DDBJ databases">
        <authorList>
            <person name="Meier V. D."/>
            <person name="Meier V D."/>
        </authorList>
    </citation>
    <scope>NUCLEOTIDE SEQUENCE</scope>
    <source>
        <strain evidence="2">HLG_WM_MAG_03</strain>
    </source>
</reference>
<evidence type="ECO:0000313" key="2">
    <source>
        <dbReference type="EMBL" id="CAA6815210.1"/>
    </source>
</evidence>
<dbReference type="EMBL" id="CACVAR010000249">
    <property type="protein sequence ID" value="CAA6815210.1"/>
    <property type="molecule type" value="Genomic_DNA"/>
</dbReference>
<feature type="domain" description="Peptidase C39" evidence="1">
    <location>
        <begin position="35"/>
        <end position="169"/>
    </location>
</feature>
<proteinExistence type="predicted"/>
<protein>
    <submittedName>
        <fullName evidence="2">Bacteriocin resistance protein, putative</fullName>
    </submittedName>
</protein>
<gene>
    <name evidence="2" type="ORF">HELGO_WM18333</name>
</gene>
<dbReference type="GO" id="GO:0006508">
    <property type="term" value="P:proteolysis"/>
    <property type="evidence" value="ECO:0007669"/>
    <property type="project" value="InterPro"/>
</dbReference>
<dbReference type="Gene3D" id="3.90.70.10">
    <property type="entry name" value="Cysteine proteinases"/>
    <property type="match status" value="1"/>
</dbReference>
<dbReference type="SUPFAM" id="SSF56935">
    <property type="entry name" value="Porins"/>
    <property type="match status" value="1"/>
</dbReference>
<dbReference type="GO" id="GO:0005524">
    <property type="term" value="F:ATP binding"/>
    <property type="evidence" value="ECO:0007669"/>
    <property type="project" value="InterPro"/>
</dbReference>
<dbReference type="GO" id="GO:0008233">
    <property type="term" value="F:peptidase activity"/>
    <property type="evidence" value="ECO:0007669"/>
    <property type="project" value="InterPro"/>
</dbReference>
<name>A0A6S6SX42_9BACT</name>
<dbReference type="AlphaFoldDB" id="A0A6S6SX42"/>
<dbReference type="GO" id="GO:0016020">
    <property type="term" value="C:membrane"/>
    <property type="evidence" value="ECO:0007669"/>
    <property type="project" value="InterPro"/>
</dbReference>
<dbReference type="InterPro" id="IPR005074">
    <property type="entry name" value="Peptidase_C39"/>
</dbReference>
<evidence type="ECO:0000259" key="1">
    <source>
        <dbReference type="PROSITE" id="PS50990"/>
    </source>
</evidence>
<accession>A0A6S6SX42</accession>